<sequence>MSNAAFASLKINILDETNPDIDALVERMIRAVSRGDLEETKRLVRAFDALGLDVFAVEFEARLGGKDFDGFMCDWALERKAWGPLAFLLRVGIRRDDSNAEEVFGGMSSGIDYAAAGRAVRQKWIDTMRAVIAPRTLRQARWLLHHPMLWELGPVARSEWIWVATEFIALCEKAEIAGSVGLACSAREAVRGPGDPANQRL</sequence>
<dbReference type="AlphaFoldDB" id="A0A2D2DLD6"/>
<dbReference type="EMBL" id="CP024608">
    <property type="protein sequence ID" value="ATQ75798.1"/>
    <property type="molecule type" value="Genomic_DNA"/>
</dbReference>
<dbReference type="RefSeq" id="WP_099875863.1">
    <property type="nucleotide sequence ID" value="NZ_CP024608.1"/>
</dbReference>
<organism evidence="1 2">
    <name type="scientific">Massilia violaceinigra</name>
    <dbReference type="NCBI Taxonomy" id="2045208"/>
    <lineage>
        <taxon>Bacteria</taxon>
        <taxon>Pseudomonadati</taxon>
        <taxon>Pseudomonadota</taxon>
        <taxon>Betaproteobacteria</taxon>
        <taxon>Burkholderiales</taxon>
        <taxon>Oxalobacteraceae</taxon>
        <taxon>Telluria group</taxon>
        <taxon>Massilia</taxon>
    </lineage>
</organism>
<reference evidence="1" key="1">
    <citation type="submission" date="2017-10" db="EMBL/GenBank/DDBJ databases">
        <title>Massilia psychrophilum sp. nov., a novel purple-pigmented bacterium isolated from Tianshan glacier, Xinjiang Municipality, China.</title>
        <authorList>
            <person name="Wang H."/>
        </authorList>
    </citation>
    <scope>NUCLEOTIDE SEQUENCE [LARGE SCALE GENOMIC DNA]</scope>
    <source>
        <strain evidence="1">B2</strain>
    </source>
</reference>
<dbReference type="Proteomes" id="UP000229897">
    <property type="component" value="Chromosome"/>
</dbReference>
<gene>
    <name evidence="1" type="ORF">CR152_15635</name>
</gene>
<protein>
    <submittedName>
        <fullName evidence="1">Uncharacterized protein</fullName>
    </submittedName>
</protein>
<name>A0A2D2DLD6_9BURK</name>
<dbReference type="KEGG" id="mass:CR152_15635"/>
<accession>A0A2D2DLD6</accession>
<keyword evidence="2" id="KW-1185">Reference proteome</keyword>
<evidence type="ECO:0000313" key="1">
    <source>
        <dbReference type="EMBL" id="ATQ75798.1"/>
    </source>
</evidence>
<evidence type="ECO:0000313" key="2">
    <source>
        <dbReference type="Proteomes" id="UP000229897"/>
    </source>
</evidence>
<proteinExistence type="predicted"/>